<protein>
    <submittedName>
        <fullName evidence="2">Uncharacterized protein</fullName>
    </submittedName>
</protein>
<name>A0A4Y5FEL8_9CAUD</name>
<dbReference type="Proteomes" id="UP000308874">
    <property type="component" value="Segment"/>
</dbReference>
<accession>A0A4Y5FEL8</accession>
<gene>
    <name evidence="2" type="ORF">B521_0161</name>
</gene>
<evidence type="ECO:0000313" key="3">
    <source>
        <dbReference type="Proteomes" id="UP000308874"/>
    </source>
</evidence>
<sequence length="136" mass="15856">MANKKVSDEDLDLIVKVMSNPEVLQDKDTFNKFYEASTKSIRVADLAYIVPNVIDRRLLSIMNEQAIVEEILHKKFKVTKEEFKKYTQDYQERLKKEMEKSNKTQEDTSKKATSDDVISKPRVASPEEKPLDSERK</sequence>
<evidence type="ECO:0000256" key="1">
    <source>
        <dbReference type="SAM" id="MobiDB-lite"/>
    </source>
</evidence>
<proteinExistence type="predicted"/>
<evidence type="ECO:0000313" key="2">
    <source>
        <dbReference type="EMBL" id="QBJ03511.1"/>
    </source>
</evidence>
<keyword evidence="3" id="KW-1185">Reference proteome</keyword>
<dbReference type="EMBL" id="MK504443">
    <property type="protein sequence ID" value="QBJ03511.1"/>
    <property type="molecule type" value="Genomic_DNA"/>
</dbReference>
<reference evidence="2 3" key="1">
    <citation type="submission" date="2019-02" db="EMBL/GenBank/DDBJ databases">
        <title>Isolation of virulent Lactobacillus brevis phages.</title>
        <authorList>
            <person name="Feyereisen M."/>
            <person name="Mahony J."/>
            <person name="O'Sullivan T."/>
            <person name="van Sinderen D."/>
        </authorList>
    </citation>
    <scope>NUCLEOTIDE SEQUENCE [LARGE SCALE GENOMIC DNA]</scope>
</reference>
<feature type="region of interest" description="Disordered" evidence="1">
    <location>
        <begin position="96"/>
        <end position="136"/>
    </location>
</feature>
<organism evidence="2 3">
    <name type="scientific">Lactobacillus phage 521B</name>
    <dbReference type="NCBI Taxonomy" id="2510942"/>
    <lineage>
        <taxon>Viruses</taxon>
        <taxon>Duplodnaviria</taxon>
        <taxon>Heunggongvirae</taxon>
        <taxon>Uroviricota</taxon>
        <taxon>Caudoviricetes</taxon>
        <taxon>Herelleviridae</taxon>
        <taxon>Tybeckvirus</taxon>
        <taxon>Tybeckvirus tv521B</taxon>
    </lineage>
</organism>